<evidence type="ECO:0000256" key="1">
    <source>
        <dbReference type="ARBA" id="ARBA00023157"/>
    </source>
</evidence>
<dbReference type="Gene3D" id="2.60.120.200">
    <property type="match status" value="1"/>
</dbReference>
<evidence type="ECO:0000256" key="2">
    <source>
        <dbReference type="PROSITE-ProRule" id="PRU00076"/>
    </source>
</evidence>
<dbReference type="GO" id="GO:0016020">
    <property type="term" value="C:membrane"/>
    <property type="evidence" value="ECO:0007669"/>
    <property type="project" value="UniProtKB-SubCell"/>
</dbReference>
<dbReference type="InterPro" id="IPR013320">
    <property type="entry name" value="ConA-like_dom_sf"/>
</dbReference>
<evidence type="ECO:0000259" key="3">
    <source>
        <dbReference type="PROSITE" id="PS50025"/>
    </source>
</evidence>
<accession>A0AAV8ZQE6</accession>
<proteinExistence type="predicted"/>
<dbReference type="InterPro" id="IPR001791">
    <property type="entry name" value="Laminin_G"/>
</dbReference>
<dbReference type="PROSITE" id="PS50025">
    <property type="entry name" value="LAM_G_DOMAIN"/>
    <property type="match status" value="1"/>
</dbReference>
<dbReference type="Gene3D" id="2.10.25.10">
    <property type="entry name" value="Laminin"/>
    <property type="match status" value="1"/>
</dbReference>
<name>A0AAV8ZQE6_9CUCU</name>
<dbReference type="CDD" id="cd00054">
    <property type="entry name" value="EGF_CA"/>
    <property type="match status" value="1"/>
</dbReference>
<dbReference type="InterPro" id="IPR050372">
    <property type="entry name" value="Neurexin-related_CASP"/>
</dbReference>
<gene>
    <name evidence="5" type="ORF">NQ314_002999</name>
</gene>
<dbReference type="Proteomes" id="UP001162156">
    <property type="component" value="Unassembled WGS sequence"/>
</dbReference>
<dbReference type="CDD" id="cd00110">
    <property type="entry name" value="LamG"/>
    <property type="match status" value="1"/>
</dbReference>
<dbReference type="PANTHER" id="PTHR15036:SF85">
    <property type="entry name" value="SP2353, ISOFORM A"/>
    <property type="match status" value="1"/>
</dbReference>
<dbReference type="EMBL" id="JANEYF010000883">
    <property type="protein sequence ID" value="KAJ8967221.1"/>
    <property type="molecule type" value="Genomic_DNA"/>
</dbReference>
<dbReference type="Pfam" id="PF02210">
    <property type="entry name" value="Laminin_G_2"/>
    <property type="match status" value="1"/>
</dbReference>
<keyword evidence="6" id="KW-1185">Reference proteome</keyword>
<sequence length="176" mass="19186">ATVIRHTEELVPGKWHILTASRTLSDGRLIVDGGAPAVGRLAGNHKTLNLQTPLFIGGYDKHQIKINDGVKVYAGFSGCISDINVSGLDINIIHNVTDASNVEDCTGEEDVDNNIYAPEYAHENTRQPSYRNGQTGCSSNPCVNRGQCYPLTPIDYRCNCLPEFTGKNCETAQNFC</sequence>
<reference evidence="5" key="1">
    <citation type="journal article" date="2023" name="Insect Mol. Biol.">
        <title>Genome sequencing provides insights into the evolution of gene families encoding plant cell wall-degrading enzymes in longhorned beetles.</title>
        <authorList>
            <person name="Shin N.R."/>
            <person name="Okamura Y."/>
            <person name="Kirsch R."/>
            <person name="Pauchet Y."/>
        </authorList>
    </citation>
    <scope>NUCLEOTIDE SEQUENCE</scope>
    <source>
        <strain evidence="5">RBIC_L_NR</strain>
    </source>
</reference>
<dbReference type="PANTHER" id="PTHR15036">
    <property type="entry name" value="PIKACHURIN-LIKE PROTEIN"/>
    <property type="match status" value="1"/>
</dbReference>
<organism evidence="5 6">
    <name type="scientific">Rhamnusium bicolor</name>
    <dbReference type="NCBI Taxonomy" id="1586634"/>
    <lineage>
        <taxon>Eukaryota</taxon>
        <taxon>Metazoa</taxon>
        <taxon>Ecdysozoa</taxon>
        <taxon>Arthropoda</taxon>
        <taxon>Hexapoda</taxon>
        <taxon>Insecta</taxon>
        <taxon>Pterygota</taxon>
        <taxon>Neoptera</taxon>
        <taxon>Endopterygota</taxon>
        <taxon>Coleoptera</taxon>
        <taxon>Polyphaga</taxon>
        <taxon>Cucujiformia</taxon>
        <taxon>Chrysomeloidea</taxon>
        <taxon>Cerambycidae</taxon>
        <taxon>Lepturinae</taxon>
        <taxon>Rhagiini</taxon>
        <taxon>Rhamnusium</taxon>
    </lineage>
</organism>
<dbReference type="SMART" id="SM00181">
    <property type="entry name" value="EGF"/>
    <property type="match status" value="1"/>
</dbReference>
<dbReference type="PROSITE" id="PS50026">
    <property type="entry name" value="EGF_3"/>
    <property type="match status" value="1"/>
</dbReference>
<evidence type="ECO:0000313" key="5">
    <source>
        <dbReference type="EMBL" id="KAJ8967221.1"/>
    </source>
</evidence>
<dbReference type="AlphaFoldDB" id="A0AAV8ZQE6"/>
<keyword evidence="1 2" id="KW-1015">Disulfide bond</keyword>
<dbReference type="SUPFAM" id="SSF57196">
    <property type="entry name" value="EGF/Laminin"/>
    <property type="match status" value="1"/>
</dbReference>
<evidence type="ECO:0000313" key="6">
    <source>
        <dbReference type="Proteomes" id="UP001162156"/>
    </source>
</evidence>
<dbReference type="PROSITE" id="PS00022">
    <property type="entry name" value="EGF_1"/>
    <property type="match status" value="1"/>
</dbReference>
<feature type="non-terminal residue" evidence="5">
    <location>
        <position position="176"/>
    </location>
</feature>
<protein>
    <submittedName>
        <fullName evidence="5">Uncharacterized protein</fullName>
    </submittedName>
</protein>
<dbReference type="SUPFAM" id="SSF49899">
    <property type="entry name" value="Concanavalin A-like lectins/glucanases"/>
    <property type="match status" value="1"/>
</dbReference>
<feature type="disulfide bond" evidence="2">
    <location>
        <begin position="160"/>
        <end position="169"/>
    </location>
</feature>
<feature type="non-terminal residue" evidence="5">
    <location>
        <position position="1"/>
    </location>
</feature>
<feature type="domain" description="Laminin G" evidence="3">
    <location>
        <begin position="1"/>
        <end position="105"/>
    </location>
</feature>
<comment type="caution">
    <text evidence="5">The sequence shown here is derived from an EMBL/GenBank/DDBJ whole genome shotgun (WGS) entry which is preliminary data.</text>
</comment>
<feature type="domain" description="EGF-like" evidence="4">
    <location>
        <begin position="133"/>
        <end position="170"/>
    </location>
</feature>
<keyword evidence="2" id="KW-0245">EGF-like domain</keyword>
<comment type="caution">
    <text evidence="2">Lacks conserved residue(s) required for the propagation of feature annotation.</text>
</comment>
<evidence type="ECO:0000259" key="4">
    <source>
        <dbReference type="PROSITE" id="PS50026"/>
    </source>
</evidence>
<dbReference type="InterPro" id="IPR000742">
    <property type="entry name" value="EGF"/>
</dbReference>